<organism evidence="2 3">
    <name type="scientific">Parnassius apollo</name>
    <name type="common">Apollo butterfly</name>
    <name type="synonym">Papilio apollo</name>
    <dbReference type="NCBI Taxonomy" id="110799"/>
    <lineage>
        <taxon>Eukaryota</taxon>
        <taxon>Metazoa</taxon>
        <taxon>Ecdysozoa</taxon>
        <taxon>Arthropoda</taxon>
        <taxon>Hexapoda</taxon>
        <taxon>Insecta</taxon>
        <taxon>Pterygota</taxon>
        <taxon>Neoptera</taxon>
        <taxon>Endopterygota</taxon>
        <taxon>Lepidoptera</taxon>
        <taxon>Glossata</taxon>
        <taxon>Ditrysia</taxon>
        <taxon>Papilionoidea</taxon>
        <taxon>Papilionidae</taxon>
        <taxon>Parnassiinae</taxon>
        <taxon>Parnassini</taxon>
        <taxon>Parnassius</taxon>
        <taxon>Parnassius</taxon>
    </lineage>
</organism>
<evidence type="ECO:0000313" key="3">
    <source>
        <dbReference type="Proteomes" id="UP000691718"/>
    </source>
</evidence>
<dbReference type="AlphaFoldDB" id="A0A8S3W0L8"/>
<dbReference type="EMBL" id="CAJQZP010000023">
    <property type="protein sequence ID" value="CAG4933208.1"/>
    <property type="molecule type" value="Genomic_DNA"/>
</dbReference>
<keyword evidence="3" id="KW-1185">Reference proteome</keyword>
<reference evidence="2" key="1">
    <citation type="submission" date="2021-04" db="EMBL/GenBank/DDBJ databases">
        <authorList>
            <person name="Tunstrom K."/>
        </authorList>
    </citation>
    <scope>NUCLEOTIDE SEQUENCE</scope>
</reference>
<evidence type="ECO:0000313" key="2">
    <source>
        <dbReference type="EMBL" id="CAG4933208.1"/>
    </source>
</evidence>
<dbReference type="OrthoDB" id="6931817at2759"/>
<gene>
    <name evidence="2" type="ORF">PAPOLLO_LOCUS636</name>
</gene>
<sequence>MQNIPKTKLDTYLTKVCLLLLVAASAYGAEEKKNEKRGLLGLGYGLSSAPLISHGYYGHGLGLYNHGLDYGIGLGGHDLGLGLGGHQIIASAPVISHSVYSAPILDHGLYGGKLSYGAPLLGLGHGHLGWH</sequence>
<evidence type="ECO:0000256" key="1">
    <source>
        <dbReference type="SAM" id="SignalP"/>
    </source>
</evidence>
<keyword evidence="1" id="KW-0732">Signal</keyword>
<comment type="caution">
    <text evidence="2">The sequence shown here is derived from an EMBL/GenBank/DDBJ whole genome shotgun (WGS) entry which is preliminary data.</text>
</comment>
<feature type="chain" id="PRO_5035751817" evidence="1">
    <location>
        <begin position="29"/>
        <end position="131"/>
    </location>
</feature>
<accession>A0A8S3W0L8</accession>
<protein>
    <submittedName>
        <fullName evidence="2">(apollo) hypothetical protein</fullName>
    </submittedName>
</protein>
<dbReference type="Proteomes" id="UP000691718">
    <property type="component" value="Unassembled WGS sequence"/>
</dbReference>
<feature type="signal peptide" evidence="1">
    <location>
        <begin position="1"/>
        <end position="28"/>
    </location>
</feature>
<proteinExistence type="predicted"/>
<name>A0A8S3W0L8_PARAO</name>